<evidence type="ECO:0000313" key="2">
    <source>
        <dbReference type="EMBL" id="NSX57065.1"/>
    </source>
</evidence>
<dbReference type="Proteomes" id="UP000777935">
    <property type="component" value="Unassembled WGS sequence"/>
</dbReference>
<accession>A0ABX2IX96</accession>
<protein>
    <submittedName>
        <fullName evidence="2">IS110 family transposase</fullName>
    </submittedName>
</protein>
<feature type="non-terminal residue" evidence="2">
    <location>
        <position position="1"/>
    </location>
</feature>
<dbReference type="PANTHER" id="PTHR33055">
    <property type="entry name" value="TRANSPOSASE FOR INSERTION SEQUENCE ELEMENT IS1111A"/>
    <property type="match status" value="1"/>
</dbReference>
<dbReference type="PANTHER" id="PTHR33055:SF3">
    <property type="entry name" value="PUTATIVE TRANSPOSASE FOR IS117-RELATED"/>
    <property type="match status" value="1"/>
</dbReference>
<gene>
    <name evidence="2" type="ORF">HRQ87_20015</name>
</gene>
<evidence type="ECO:0000313" key="3">
    <source>
        <dbReference type="Proteomes" id="UP000777935"/>
    </source>
</evidence>
<proteinExistence type="predicted"/>
<dbReference type="InterPro" id="IPR003346">
    <property type="entry name" value="Transposase_20"/>
</dbReference>
<dbReference type="EMBL" id="JABUFE010000058">
    <property type="protein sequence ID" value="NSX57065.1"/>
    <property type="molecule type" value="Genomic_DNA"/>
</dbReference>
<name>A0ABX2IX96_9RHOB</name>
<dbReference type="InterPro" id="IPR047650">
    <property type="entry name" value="Transpos_IS110"/>
</dbReference>
<sequence>IVATVGSGAQFQSGRDLSAWLGLTPIKKSTGGKERLRRISKMGDRYIRRLMVVGMTSRIKQIKSTPEKFDPWFADILQRKPAKLAAIAMANKTARIIWAVLSRNEPYRTRTV</sequence>
<comment type="caution">
    <text evidence="2">The sequence shown here is derived from an EMBL/GenBank/DDBJ whole genome shotgun (WGS) entry which is preliminary data.</text>
</comment>
<dbReference type="RefSeq" id="WP_174140215.1">
    <property type="nucleotide sequence ID" value="NZ_JABUFE010000058.1"/>
</dbReference>
<evidence type="ECO:0000259" key="1">
    <source>
        <dbReference type="Pfam" id="PF02371"/>
    </source>
</evidence>
<reference evidence="2 3" key="1">
    <citation type="submission" date="2020-06" db="EMBL/GenBank/DDBJ databases">
        <title>Sulfitobacter algicola sp. nov., isolated from green algae.</title>
        <authorList>
            <person name="Wang C."/>
        </authorList>
    </citation>
    <scope>NUCLEOTIDE SEQUENCE [LARGE SCALE GENOMIC DNA]</scope>
    <source>
        <strain evidence="2 3">1151</strain>
    </source>
</reference>
<feature type="domain" description="Transposase IS116/IS110/IS902 C-terminal" evidence="1">
    <location>
        <begin position="1"/>
        <end position="63"/>
    </location>
</feature>
<keyword evidence="3" id="KW-1185">Reference proteome</keyword>
<dbReference type="Pfam" id="PF02371">
    <property type="entry name" value="Transposase_20"/>
    <property type="match status" value="1"/>
</dbReference>
<organism evidence="2 3">
    <name type="scientific">Parasulfitobacter algicola</name>
    <dbReference type="NCBI Taxonomy" id="2614809"/>
    <lineage>
        <taxon>Bacteria</taxon>
        <taxon>Pseudomonadati</taxon>
        <taxon>Pseudomonadota</taxon>
        <taxon>Alphaproteobacteria</taxon>
        <taxon>Rhodobacterales</taxon>
        <taxon>Roseobacteraceae</taxon>
        <taxon>Parasulfitobacter</taxon>
    </lineage>
</organism>